<proteinExistence type="predicted"/>
<dbReference type="Proteomes" id="UP000796880">
    <property type="component" value="Unassembled WGS sequence"/>
</dbReference>
<dbReference type="EMBL" id="VOIH02000003">
    <property type="protein sequence ID" value="KAF3451437.1"/>
    <property type="molecule type" value="Genomic_DNA"/>
</dbReference>
<keyword evidence="2" id="KW-1185">Reference proteome</keyword>
<dbReference type="PANTHER" id="PTHR33544">
    <property type="entry name" value="DUF4005 DOMAIN-CONTAINING PROTEIN-RELATED"/>
    <property type="match status" value="1"/>
</dbReference>
<comment type="caution">
    <text evidence="1">The sequence shown here is derived from an EMBL/GenBank/DDBJ whole genome shotgun (WGS) entry which is preliminary data.</text>
</comment>
<dbReference type="OrthoDB" id="738796at2759"/>
<organism evidence="1 2">
    <name type="scientific">Rhamnella rubrinervis</name>
    <dbReference type="NCBI Taxonomy" id="2594499"/>
    <lineage>
        <taxon>Eukaryota</taxon>
        <taxon>Viridiplantae</taxon>
        <taxon>Streptophyta</taxon>
        <taxon>Embryophyta</taxon>
        <taxon>Tracheophyta</taxon>
        <taxon>Spermatophyta</taxon>
        <taxon>Magnoliopsida</taxon>
        <taxon>eudicotyledons</taxon>
        <taxon>Gunneridae</taxon>
        <taxon>Pentapetalae</taxon>
        <taxon>rosids</taxon>
        <taxon>fabids</taxon>
        <taxon>Rosales</taxon>
        <taxon>Rhamnaceae</taxon>
        <taxon>rhamnoid group</taxon>
        <taxon>Rhamneae</taxon>
        <taxon>Rhamnella</taxon>
    </lineage>
</organism>
<evidence type="ECO:0000313" key="1">
    <source>
        <dbReference type="EMBL" id="KAF3451437.1"/>
    </source>
</evidence>
<sequence length="182" mass="20040">MEFNTTQFTVKRDGVKLCKIPAMIKAGLNIELRLLNFTAIVMEEHGMANGWPLGLEIMNIRLRVVDSLPAPIQPYSLHAPSNSFSSLSSSNLDTESTTSFFQDHSVSLGRLIGIRPGDRGRRLYFPNSIRFEEVHGGISSGVAHNSDVSGGEHGVDLCRRICIPLLLCALVKNSRSKSKCTR</sequence>
<dbReference type="PANTHER" id="PTHR33544:SF14">
    <property type="entry name" value="PROTEIN, PUTATIVE-RELATED"/>
    <property type="match status" value="1"/>
</dbReference>
<evidence type="ECO:0000313" key="2">
    <source>
        <dbReference type="Proteomes" id="UP000796880"/>
    </source>
</evidence>
<accession>A0A8K0HF55</accession>
<reference evidence="1" key="1">
    <citation type="submission" date="2020-03" db="EMBL/GenBank/DDBJ databases">
        <title>A high-quality chromosome-level genome assembly of a woody plant with both climbing and erect habits, Rhamnella rubrinervis.</title>
        <authorList>
            <person name="Lu Z."/>
            <person name="Yang Y."/>
            <person name="Zhu X."/>
            <person name="Sun Y."/>
        </authorList>
    </citation>
    <scope>NUCLEOTIDE SEQUENCE</scope>
    <source>
        <strain evidence="1">BYM</strain>
        <tissue evidence="1">Leaf</tissue>
    </source>
</reference>
<protein>
    <submittedName>
        <fullName evidence="1">Uncharacterized protein</fullName>
    </submittedName>
</protein>
<gene>
    <name evidence="1" type="ORF">FNV43_RR07532</name>
</gene>
<dbReference type="InterPro" id="IPR040344">
    <property type="entry name" value="At3g17950-like"/>
</dbReference>
<name>A0A8K0HF55_9ROSA</name>
<dbReference type="AlphaFoldDB" id="A0A8K0HF55"/>